<dbReference type="Proteomes" id="UP001515480">
    <property type="component" value="Unassembled WGS sequence"/>
</dbReference>
<feature type="repeat" description="ANK" evidence="1">
    <location>
        <begin position="306"/>
        <end position="338"/>
    </location>
</feature>
<name>A0AB34K6Y2_PRYPA</name>
<dbReference type="InterPro" id="IPR052391">
    <property type="entry name" value="E3_Ligase-Neurotoxin"/>
</dbReference>
<protein>
    <submittedName>
        <fullName evidence="3">Uncharacterized protein</fullName>
    </submittedName>
</protein>
<dbReference type="AlphaFoldDB" id="A0AB34K6Y2"/>
<feature type="repeat" description="ANK" evidence="1">
    <location>
        <begin position="206"/>
        <end position="238"/>
    </location>
</feature>
<dbReference type="EMBL" id="JBGBPQ010000002">
    <property type="protein sequence ID" value="KAL1528445.1"/>
    <property type="molecule type" value="Genomic_DNA"/>
</dbReference>
<dbReference type="PRINTS" id="PR01415">
    <property type="entry name" value="ANKYRIN"/>
</dbReference>
<feature type="region of interest" description="Disordered" evidence="2">
    <location>
        <begin position="403"/>
        <end position="489"/>
    </location>
</feature>
<evidence type="ECO:0000313" key="4">
    <source>
        <dbReference type="Proteomes" id="UP001515480"/>
    </source>
</evidence>
<dbReference type="Pfam" id="PF00023">
    <property type="entry name" value="Ank"/>
    <property type="match status" value="1"/>
</dbReference>
<keyword evidence="4" id="KW-1185">Reference proteome</keyword>
<dbReference type="PROSITE" id="PS50088">
    <property type="entry name" value="ANK_REPEAT"/>
    <property type="match status" value="7"/>
</dbReference>
<feature type="repeat" description="ANK" evidence="1">
    <location>
        <begin position="105"/>
        <end position="137"/>
    </location>
</feature>
<dbReference type="PANTHER" id="PTHR24133:SF40">
    <property type="entry name" value="ANKYRIN REPEAT DOMAIN 44"/>
    <property type="match status" value="1"/>
</dbReference>
<accession>A0AB34K6Y2</accession>
<dbReference type="SUPFAM" id="SSF48403">
    <property type="entry name" value="Ankyrin repeat"/>
    <property type="match status" value="1"/>
</dbReference>
<dbReference type="InterPro" id="IPR036770">
    <property type="entry name" value="Ankyrin_rpt-contain_sf"/>
</dbReference>
<dbReference type="PANTHER" id="PTHR24133">
    <property type="entry name" value="ANKYRIN DOMAIN-CONTAINING"/>
    <property type="match status" value="1"/>
</dbReference>
<feature type="compositionally biased region" description="Basic and acidic residues" evidence="2">
    <location>
        <begin position="404"/>
        <end position="417"/>
    </location>
</feature>
<sequence>MDLYAAAYHGNAKTVKKILARTPPAQLPTVLRWRHPHGGASALYVACEFGQLEVAKLLLEAGAPPDQARDDGATPLYKACQDGGRIDVAKLLLQNGANADQVDKAGMTPLWVACHQGRTELAAVLLDANADPRRKVQGWSPLDLARRDKREELIKLILSHLPASEAEAAMRPSHGALFRAVCHGDEKAVRQLLADGADVQAQHTEDGATALYAACKNGLGGMVQLLLDNHADPNIGEKKGMTPLAAVADSGRVDLARLLLAAGADVNLATGAGGRPLMVACYRGKAPMVRLLLDHGAEADSAGRVGGGTPLISASCMGHADCVRLLLDEGVNVSEQFEGLTALGWALRQGHRACARLLEEPTYAASAVEAEGAARREAASPAEAPACDCSAAAPTTAVVEAEVVEEKGGKKEREAKGKGGKKGGGKPSKAAVASKAPAANGKASVAEDVAPPVGAELRPAVEPEEGEGEALEKKSGPNDEDQACYSGAGATDEGRQFFVPKKIESGWTREHVILGCIAAGAVIVSALVMYMVQSATESQLAGEAAPTT</sequence>
<feature type="repeat" description="ANK" evidence="1">
    <location>
        <begin position="239"/>
        <end position="271"/>
    </location>
</feature>
<feature type="compositionally biased region" description="Low complexity" evidence="2">
    <location>
        <begin position="427"/>
        <end position="443"/>
    </location>
</feature>
<dbReference type="PROSITE" id="PS50297">
    <property type="entry name" value="ANK_REP_REGION"/>
    <property type="match status" value="7"/>
</dbReference>
<evidence type="ECO:0000256" key="2">
    <source>
        <dbReference type="SAM" id="MobiDB-lite"/>
    </source>
</evidence>
<dbReference type="Pfam" id="PF12796">
    <property type="entry name" value="Ank_2"/>
    <property type="match status" value="3"/>
</dbReference>
<comment type="caution">
    <text evidence="3">The sequence shown here is derived from an EMBL/GenBank/DDBJ whole genome shotgun (WGS) entry which is preliminary data.</text>
</comment>
<proteinExistence type="predicted"/>
<evidence type="ECO:0000256" key="1">
    <source>
        <dbReference type="PROSITE-ProRule" id="PRU00023"/>
    </source>
</evidence>
<feature type="repeat" description="ANK" evidence="1">
    <location>
        <begin position="71"/>
        <end position="104"/>
    </location>
</feature>
<reference evidence="3 4" key="1">
    <citation type="journal article" date="2024" name="Science">
        <title>Giant polyketide synthase enzymes in the biosynthesis of giant marine polyether toxins.</title>
        <authorList>
            <person name="Fallon T.R."/>
            <person name="Shende V.V."/>
            <person name="Wierzbicki I.H."/>
            <person name="Pendleton A.L."/>
            <person name="Watervoot N.F."/>
            <person name="Auber R.P."/>
            <person name="Gonzalez D.J."/>
            <person name="Wisecaver J.H."/>
            <person name="Moore B.S."/>
        </authorList>
    </citation>
    <scope>NUCLEOTIDE SEQUENCE [LARGE SCALE GENOMIC DNA]</scope>
    <source>
        <strain evidence="3 4">12B1</strain>
    </source>
</reference>
<organism evidence="3 4">
    <name type="scientific">Prymnesium parvum</name>
    <name type="common">Toxic golden alga</name>
    <dbReference type="NCBI Taxonomy" id="97485"/>
    <lineage>
        <taxon>Eukaryota</taxon>
        <taxon>Haptista</taxon>
        <taxon>Haptophyta</taxon>
        <taxon>Prymnesiophyceae</taxon>
        <taxon>Prymnesiales</taxon>
        <taxon>Prymnesiaceae</taxon>
        <taxon>Prymnesium</taxon>
    </lineage>
</organism>
<dbReference type="Gene3D" id="1.25.40.20">
    <property type="entry name" value="Ankyrin repeat-containing domain"/>
    <property type="match status" value="2"/>
</dbReference>
<feature type="repeat" description="ANK" evidence="1">
    <location>
        <begin position="38"/>
        <end position="70"/>
    </location>
</feature>
<dbReference type="SMART" id="SM00248">
    <property type="entry name" value="ANK"/>
    <property type="match status" value="10"/>
</dbReference>
<keyword evidence="1" id="KW-0040">ANK repeat</keyword>
<evidence type="ECO:0000313" key="3">
    <source>
        <dbReference type="EMBL" id="KAL1528445.1"/>
    </source>
</evidence>
<gene>
    <name evidence="3" type="ORF">AB1Y20_009792</name>
</gene>
<feature type="repeat" description="ANK" evidence="1">
    <location>
        <begin position="272"/>
        <end position="304"/>
    </location>
</feature>
<dbReference type="InterPro" id="IPR002110">
    <property type="entry name" value="Ankyrin_rpt"/>
</dbReference>